<keyword evidence="1" id="KW-0472">Membrane</keyword>
<protein>
    <submittedName>
        <fullName evidence="2">Uncharacterized protein</fullName>
    </submittedName>
</protein>
<reference evidence="2 3" key="1">
    <citation type="submission" date="2020-04" db="EMBL/GenBank/DDBJ databases">
        <title>Draft genome of Pyxidicoccus fallax type strain.</title>
        <authorList>
            <person name="Whitworth D.E."/>
        </authorList>
    </citation>
    <scope>NUCLEOTIDE SEQUENCE [LARGE SCALE GENOMIC DNA]</scope>
    <source>
        <strain evidence="2 3">DSM 14698</strain>
    </source>
</reference>
<keyword evidence="3" id="KW-1185">Reference proteome</keyword>
<accession>A0A848LGQ2</accession>
<dbReference type="AlphaFoldDB" id="A0A848LGQ2"/>
<gene>
    <name evidence="2" type="ORF">HG543_13820</name>
</gene>
<name>A0A848LGQ2_9BACT</name>
<dbReference type="RefSeq" id="WP_169345209.1">
    <property type="nucleotide sequence ID" value="NZ_JABBJJ010000051.1"/>
</dbReference>
<evidence type="ECO:0000256" key="1">
    <source>
        <dbReference type="SAM" id="Phobius"/>
    </source>
</evidence>
<dbReference type="EMBL" id="JABBJJ010000051">
    <property type="protein sequence ID" value="NMO15921.1"/>
    <property type="molecule type" value="Genomic_DNA"/>
</dbReference>
<sequence length="385" mass="41471">MSPSTHRVQLLRAPEAGPRAGAATLALARALGIPRADAALLLSAVPRVLPRGLPLDAAQRLLETLRAAGAEGTVLEAPASGSRCAEHPALEDEGPCEVCGARICAVCVLARGARRCGTCERRLTRARRFQHWRVAVLLVGLCVALVWGFSVQRQRDERTTWTRPLRVAVVLLGEDDGAAQVLRNGLPRLESWFAREHLRHRPDGLKEPVRFEVFGPVHPEAPLPWPDDASSGWLGRLRYMRTLQGALEPLDTAVRLEPRGYDARLYVVVESDTSSTFAEGVGAAGGELGLVQARVKGEDATLALTALAHELLHCLGATDKYDAQGHALLPQGLVDPERSPLLPQQQAEVMVGEVPLEAGTGKLPDSLDELAVGPLTAAEVRWTSR</sequence>
<dbReference type="Proteomes" id="UP000518300">
    <property type="component" value="Unassembled WGS sequence"/>
</dbReference>
<evidence type="ECO:0000313" key="3">
    <source>
        <dbReference type="Proteomes" id="UP000518300"/>
    </source>
</evidence>
<proteinExistence type="predicted"/>
<evidence type="ECO:0000313" key="2">
    <source>
        <dbReference type="EMBL" id="NMO15921.1"/>
    </source>
</evidence>
<keyword evidence="1" id="KW-0812">Transmembrane</keyword>
<organism evidence="2 3">
    <name type="scientific">Pyxidicoccus fallax</name>
    <dbReference type="NCBI Taxonomy" id="394095"/>
    <lineage>
        <taxon>Bacteria</taxon>
        <taxon>Pseudomonadati</taxon>
        <taxon>Myxococcota</taxon>
        <taxon>Myxococcia</taxon>
        <taxon>Myxococcales</taxon>
        <taxon>Cystobacterineae</taxon>
        <taxon>Myxococcaceae</taxon>
        <taxon>Pyxidicoccus</taxon>
    </lineage>
</organism>
<keyword evidence="1" id="KW-1133">Transmembrane helix</keyword>
<feature type="transmembrane region" description="Helical" evidence="1">
    <location>
        <begin position="131"/>
        <end position="150"/>
    </location>
</feature>
<comment type="caution">
    <text evidence="2">The sequence shown here is derived from an EMBL/GenBank/DDBJ whole genome shotgun (WGS) entry which is preliminary data.</text>
</comment>